<keyword evidence="4" id="KW-1185">Reference proteome</keyword>
<sequence>MEAAKEPAMSKTESIRARVEPDLKAQAEAVFGALGLTPTEAITLFYRQVTLHHGLPFPVRLPNEATQVALREAMDAENLTEWSSLDALKAAHR</sequence>
<reference evidence="4" key="1">
    <citation type="submission" date="2016-10" db="EMBL/GenBank/DDBJ databases">
        <authorList>
            <person name="Varghese N."/>
            <person name="Submissions S."/>
        </authorList>
    </citation>
    <scope>NUCLEOTIDE SEQUENCE [LARGE SCALE GENOMIC DNA]</scope>
    <source>
        <strain evidence="4">DSM 13234</strain>
    </source>
</reference>
<dbReference type="GO" id="GO:0015643">
    <property type="term" value="F:toxic substance binding"/>
    <property type="evidence" value="ECO:0007669"/>
    <property type="project" value="InterPro"/>
</dbReference>
<evidence type="ECO:0000313" key="4">
    <source>
        <dbReference type="Proteomes" id="UP000182983"/>
    </source>
</evidence>
<dbReference type="PANTHER" id="PTHR38781:SF1">
    <property type="entry name" value="ANTITOXIN DINJ-RELATED"/>
    <property type="match status" value="1"/>
</dbReference>
<dbReference type="InterPro" id="IPR013321">
    <property type="entry name" value="Arc_rbn_hlx_hlx"/>
</dbReference>
<dbReference type="GO" id="GO:0006355">
    <property type="term" value="P:regulation of DNA-templated transcription"/>
    <property type="evidence" value="ECO:0007669"/>
    <property type="project" value="InterPro"/>
</dbReference>
<evidence type="ECO:0000256" key="2">
    <source>
        <dbReference type="ARBA" id="ARBA00022649"/>
    </source>
</evidence>
<dbReference type="GO" id="GO:0000987">
    <property type="term" value="F:cis-regulatory region sequence-specific DNA binding"/>
    <property type="evidence" value="ECO:0007669"/>
    <property type="project" value="InterPro"/>
</dbReference>
<dbReference type="InterPro" id="IPR026262">
    <property type="entry name" value="DinJ"/>
</dbReference>
<dbReference type="Gene3D" id="1.10.1220.10">
    <property type="entry name" value="Met repressor-like"/>
    <property type="match status" value="1"/>
</dbReference>
<dbReference type="PANTHER" id="PTHR38781">
    <property type="entry name" value="ANTITOXIN DINJ-RELATED"/>
    <property type="match status" value="1"/>
</dbReference>
<dbReference type="GO" id="GO:0006351">
    <property type="term" value="P:DNA-templated transcription"/>
    <property type="evidence" value="ECO:0007669"/>
    <property type="project" value="TreeGrafter"/>
</dbReference>
<dbReference type="Pfam" id="PF04221">
    <property type="entry name" value="RelB"/>
    <property type="match status" value="1"/>
</dbReference>
<proteinExistence type="inferred from homology"/>
<dbReference type="InterPro" id="IPR007337">
    <property type="entry name" value="RelB/DinJ"/>
</dbReference>
<evidence type="ECO:0000256" key="1">
    <source>
        <dbReference type="ARBA" id="ARBA00010562"/>
    </source>
</evidence>
<dbReference type="AlphaFoldDB" id="A0A1H6H9S1"/>
<accession>A0A1H6H9S1</accession>
<dbReference type="Proteomes" id="UP000182983">
    <property type="component" value="Unassembled WGS sequence"/>
</dbReference>
<organism evidence="3 4">
    <name type="scientific">Magnetospirillum fulvum</name>
    <name type="common">Rhodospirillum fulvum</name>
    <dbReference type="NCBI Taxonomy" id="1082"/>
    <lineage>
        <taxon>Bacteria</taxon>
        <taxon>Pseudomonadati</taxon>
        <taxon>Pseudomonadota</taxon>
        <taxon>Alphaproteobacteria</taxon>
        <taxon>Rhodospirillales</taxon>
        <taxon>Rhodospirillaceae</taxon>
        <taxon>Magnetospirillum</taxon>
    </lineage>
</organism>
<dbReference type="GO" id="GO:0044010">
    <property type="term" value="P:single-species biofilm formation"/>
    <property type="evidence" value="ECO:0007669"/>
    <property type="project" value="InterPro"/>
</dbReference>
<dbReference type="EMBL" id="FNWO01000004">
    <property type="protein sequence ID" value="SEH32226.1"/>
    <property type="molecule type" value="Genomic_DNA"/>
</dbReference>
<gene>
    <name evidence="3" type="ORF">SAMN04244559_01204</name>
</gene>
<name>A0A1H6H9S1_MAGFU</name>
<evidence type="ECO:0000313" key="3">
    <source>
        <dbReference type="EMBL" id="SEH32226.1"/>
    </source>
</evidence>
<keyword evidence="2" id="KW-1277">Toxin-antitoxin system</keyword>
<comment type="similarity">
    <text evidence="1">Belongs to the RelB/DinJ antitoxin family.</text>
</comment>
<protein>
    <submittedName>
        <fullName evidence="3">DNA-damage-inducible protein J</fullName>
    </submittedName>
</protein>
<dbReference type="PIRSF" id="PIRSF003108">
    <property type="entry name" value="DinJ"/>
    <property type="match status" value="1"/>
</dbReference>
<dbReference type="NCBIfam" id="TIGR02384">
    <property type="entry name" value="RelB_DinJ"/>
    <property type="match status" value="1"/>
</dbReference>